<dbReference type="Gene3D" id="1.10.510.10">
    <property type="entry name" value="Transferase(Phosphotransferase) domain 1"/>
    <property type="match status" value="1"/>
</dbReference>
<evidence type="ECO:0000256" key="1">
    <source>
        <dbReference type="SAM" id="MobiDB-lite"/>
    </source>
</evidence>
<dbReference type="SUPFAM" id="SSF56112">
    <property type="entry name" value="Protein kinase-like (PK-like)"/>
    <property type="match status" value="1"/>
</dbReference>
<feature type="region of interest" description="Disordered" evidence="1">
    <location>
        <begin position="85"/>
        <end position="147"/>
    </location>
</feature>
<evidence type="ECO:0000313" key="4">
    <source>
        <dbReference type="WBParaSite" id="PSU_v2.g11380.t1"/>
    </source>
</evidence>
<organism evidence="3 4">
    <name type="scientific">Panagrolaimus superbus</name>
    <dbReference type="NCBI Taxonomy" id="310955"/>
    <lineage>
        <taxon>Eukaryota</taxon>
        <taxon>Metazoa</taxon>
        <taxon>Ecdysozoa</taxon>
        <taxon>Nematoda</taxon>
        <taxon>Chromadorea</taxon>
        <taxon>Rhabditida</taxon>
        <taxon>Tylenchina</taxon>
        <taxon>Panagrolaimomorpha</taxon>
        <taxon>Panagrolaimoidea</taxon>
        <taxon>Panagrolaimidae</taxon>
        <taxon>Panagrolaimus</taxon>
    </lineage>
</organism>
<proteinExistence type="predicted"/>
<name>A0A914XXX4_9BILA</name>
<dbReference type="Pfam" id="PF07714">
    <property type="entry name" value="PK_Tyr_Ser-Thr"/>
    <property type="match status" value="1"/>
</dbReference>
<keyword evidence="3" id="KW-1185">Reference proteome</keyword>
<dbReference type="InterPro" id="IPR001245">
    <property type="entry name" value="Ser-Thr/Tyr_kinase_cat_dom"/>
</dbReference>
<accession>A0A914XXX4</accession>
<dbReference type="WBParaSite" id="PSU_v2.g11380.t1">
    <property type="protein sequence ID" value="PSU_v2.g11380.t1"/>
    <property type="gene ID" value="PSU_v2.g11380"/>
</dbReference>
<dbReference type="AlphaFoldDB" id="A0A914XXX4"/>
<evidence type="ECO:0000313" key="3">
    <source>
        <dbReference type="Proteomes" id="UP000887577"/>
    </source>
</evidence>
<dbReference type="GO" id="GO:0004672">
    <property type="term" value="F:protein kinase activity"/>
    <property type="evidence" value="ECO:0007669"/>
    <property type="project" value="InterPro"/>
</dbReference>
<dbReference type="Proteomes" id="UP000887577">
    <property type="component" value="Unplaced"/>
</dbReference>
<dbReference type="InterPro" id="IPR011009">
    <property type="entry name" value="Kinase-like_dom_sf"/>
</dbReference>
<feature type="domain" description="Serine-threonine/tyrosine-protein kinase catalytic" evidence="2">
    <location>
        <begin position="7"/>
        <end position="65"/>
    </location>
</feature>
<sequence>MPVPLHVITKSNEPYPGMTIAEVHSKVKEGFRMILPPQIPNNVRIVILNCWGLPDKRWSANEVAKKFEEISGLKMPEYVTLEEKKKQQQQILTTSNGPAKRKKSKTSRESRDSVEQQENGDDKPQRNKNSAGSTAAGNLRRSRTASS</sequence>
<protein>
    <submittedName>
        <fullName evidence="4">Serine-threonine/tyrosine-protein kinase catalytic domain-containing protein</fullName>
    </submittedName>
</protein>
<feature type="compositionally biased region" description="Basic and acidic residues" evidence="1">
    <location>
        <begin position="106"/>
        <end position="125"/>
    </location>
</feature>
<feature type="compositionally biased region" description="Polar residues" evidence="1">
    <location>
        <begin position="127"/>
        <end position="136"/>
    </location>
</feature>
<reference evidence="4" key="1">
    <citation type="submission" date="2022-11" db="UniProtKB">
        <authorList>
            <consortium name="WormBaseParasite"/>
        </authorList>
    </citation>
    <scope>IDENTIFICATION</scope>
</reference>
<evidence type="ECO:0000259" key="2">
    <source>
        <dbReference type="Pfam" id="PF07714"/>
    </source>
</evidence>